<dbReference type="AlphaFoldDB" id="A0A4R1GCU4"/>
<organism evidence="3 4">
    <name type="scientific">Marinobacterium mangrovicola</name>
    <dbReference type="NCBI Taxonomy" id="1476959"/>
    <lineage>
        <taxon>Bacteria</taxon>
        <taxon>Pseudomonadati</taxon>
        <taxon>Pseudomonadota</taxon>
        <taxon>Gammaproteobacteria</taxon>
        <taxon>Oceanospirillales</taxon>
        <taxon>Oceanospirillaceae</taxon>
        <taxon>Marinobacterium</taxon>
    </lineage>
</organism>
<proteinExistence type="predicted"/>
<dbReference type="Proteomes" id="UP000294546">
    <property type="component" value="Unassembled WGS sequence"/>
</dbReference>
<sequence length="142" mass="15394">MSEQSRSASADTSAPDSEAPDSSASLSGISELMRGYVAWLSQVAGVAETEARLIMLRAARVLTLTIVLAVMLVSGWLALMATLVVLTWQLGIPLPLTLLGLALICFAAVWGLRWLLVRELRKLNFNQTRALIFSNPEADSHE</sequence>
<dbReference type="RefSeq" id="WP_132293454.1">
    <property type="nucleotide sequence ID" value="NZ_SMFU01000009.1"/>
</dbReference>
<protein>
    <recommendedName>
        <fullName evidence="5">Membrane protein YqjE</fullName>
    </recommendedName>
</protein>
<feature type="transmembrane region" description="Helical" evidence="2">
    <location>
        <begin position="61"/>
        <end position="88"/>
    </location>
</feature>
<keyword evidence="4" id="KW-1185">Reference proteome</keyword>
<accession>A0A4R1GCU4</accession>
<evidence type="ECO:0000256" key="2">
    <source>
        <dbReference type="SAM" id="Phobius"/>
    </source>
</evidence>
<keyword evidence="2" id="KW-0812">Transmembrane</keyword>
<feature type="transmembrane region" description="Helical" evidence="2">
    <location>
        <begin position="94"/>
        <end position="116"/>
    </location>
</feature>
<keyword evidence="2" id="KW-1133">Transmembrane helix</keyword>
<gene>
    <name evidence="3" type="ORF">CLV83_2815</name>
</gene>
<evidence type="ECO:0000313" key="3">
    <source>
        <dbReference type="EMBL" id="TCK05874.1"/>
    </source>
</evidence>
<comment type="caution">
    <text evidence="3">The sequence shown here is derived from an EMBL/GenBank/DDBJ whole genome shotgun (WGS) entry which is preliminary data.</text>
</comment>
<evidence type="ECO:0000313" key="4">
    <source>
        <dbReference type="Proteomes" id="UP000294546"/>
    </source>
</evidence>
<evidence type="ECO:0008006" key="5">
    <source>
        <dbReference type="Google" id="ProtNLM"/>
    </source>
</evidence>
<dbReference type="EMBL" id="SMFU01000009">
    <property type="protein sequence ID" value="TCK05874.1"/>
    <property type="molecule type" value="Genomic_DNA"/>
</dbReference>
<feature type="region of interest" description="Disordered" evidence="1">
    <location>
        <begin position="1"/>
        <end position="25"/>
    </location>
</feature>
<name>A0A4R1GCU4_9GAMM</name>
<keyword evidence="2" id="KW-0472">Membrane</keyword>
<evidence type="ECO:0000256" key="1">
    <source>
        <dbReference type="SAM" id="MobiDB-lite"/>
    </source>
</evidence>
<reference evidence="3 4" key="1">
    <citation type="submission" date="2019-03" db="EMBL/GenBank/DDBJ databases">
        <title>Genomic Encyclopedia of Archaeal and Bacterial Type Strains, Phase II (KMG-II): from individual species to whole genera.</title>
        <authorList>
            <person name="Goeker M."/>
        </authorList>
    </citation>
    <scope>NUCLEOTIDE SEQUENCE [LARGE SCALE GENOMIC DNA]</scope>
    <source>
        <strain evidence="3 4">DSM 27697</strain>
    </source>
</reference>